<dbReference type="InterPro" id="IPR006674">
    <property type="entry name" value="HD_domain"/>
</dbReference>
<sequence>MIIKKTKEYCKKILASSNCEKLPFHNLMHTQEVVEHAALIAKEIGLDSDQTEPIIIAAWFHDTGHSRTYFGHEEISKELANEYLTSEGYGTKKIEMVLSCIDATKMPQRPSNVYAEVLCDADLFHIGTELFFCKKLLLRREWELEKIKTYSDWEWHKTNLAFLKKHKFKTSYGQIILENTKLKNIEKVKNILRYY</sequence>
<organism evidence="2 3">
    <name type="scientific">Kriegella aquimaris</name>
    <dbReference type="NCBI Taxonomy" id="192904"/>
    <lineage>
        <taxon>Bacteria</taxon>
        <taxon>Pseudomonadati</taxon>
        <taxon>Bacteroidota</taxon>
        <taxon>Flavobacteriia</taxon>
        <taxon>Flavobacteriales</taxon>
        <taxon>Flavobacteriaceae</taxon>
        <taxon>Kriegella</taxon>
    </lineage>
</organism>
<name>A0A1G9S198_9FLAO</name>
<protein>
    <submittedName>
        <fullName evidence="2">HD domain-containing protein</fullName>
    </submittedName>
</protein>
<dbReference type="AlphaFoldDB" id="A0A1G9S198"/>
<dbReference type="InterPro" id="IPR003607">
    <property type="entry name" value="HD/PDEase_dom"/>
</dbReference>
<keyword evidence="3" id="KW-1185">Reference proteome</keyword>
<dbReference type="RefSeq" id="WP_089890722.1">
    <property type="nucleotide sequence ID" value="NZ_FNGV01000007.1"/>
</dbReference>
<gene>
    <name evidence="2" type="ORF">SAMN04488514_10767</name>
</gene>
<reference evidence="2 3" key="1">
    <citation type="submission" date="2016-10" db="EMBL/GenBank/DDBJ databases">
        <authorList>
            <person name="de Groot N.N."/>
        </authorList>
    </citation>
    <scope>NUCLEOTIDE SEQUENCE [LARGE SCALE GENOMIC DNA]</scope>
    <source>
        <strain evidence="2 3">DSM 19886</strain>
    </source>
</reference>
<accession>A0A1G9S198</accession>
<dbReference type="Proteomes" id="UP000199440">
    <property type="component" value="Unassembled WGS sequence"/>
</dbReference>
<dbReference type="SUPFAM" id="SSF109604">
    <property type="entry name" value="HD-domain/PDEase-like"/>
    <property type="match status" value="1"/>
</dbReference>
<dbReference type="OrthoDB" id="5728337at2"/>
<dbReference type="Pfam" id="PF01966">
    <property type="entry name" value="HD"/>
    <property type="match status" value="1"/>
</dbReference>
<evidence type="ECO:0000313" key="2">
    <source>
        <dbReference type="EMBL" id="SDM29328.1"/>
    </source>
</evidence>
<feature type="domain" description="HD" evidence="1">
    <location>
        <begin position="26"/>
        <end position="127"/>
    </location>
</feature>
<dbReference type="PROSITE" id="PS51831">
    <property type="entry name" value="HD"/>
    <property type="match status" value="1"/>
</dbReference>
<dbReference type="CDD" id="cd00077">
    <property type="entry name" value="HDc"/>
    <property type="match status" value="1"/>
</dbReference>
<dbReference type="SMART" id="SM00471">
    <property type="entry name" value="HDc"/>
    <property type="match status" value="1"/>
</dbReference>
<dbReference type="EMBL" id="FNGV01000007">
    <property type="protein sequence ID" value="SDM29328.1"/>
    <property type="molecule type" value="Genomic_DNA"/>
</dbReference>
<dbReference type="Gene3D" id="1.10.3210.10">
    <property type="entry name" value="Hypothetical protein af1432"/>
    <property type="match status" value="1"/>
</dbReference>
<evidence type="ECO:0000313" key="3">
    <source>
        <dbReference type="Proteomes" id="UP000199440"/>
    </source>
</evidence>
<proteinExistence type="predicted"/>
<evidence type="ECO:0000259" key="1">
    <source>
        <dbReference type="PROSITE" id="PS51831"/>
    </source>
</evidence>
<dbReference type="STRING" id="192904.SAMN04488514_10767"/>